<proteinExistence type="predicted"/>
<protein>
    <recommendedName>
        <fullName evidence="1">HAT C-terminal dimerisation domain-containing protein</fullName>
    </recommendedName>
</protein>
<dbReference type="InterPro" id="IPR008906">
    <property type="entry name" value="HATC_C_dom"/>
</dbReference>
<evidence type="ECO:0000313" key="2">
    <source>
        <dbReference type="EMBL" id="KAJ0195582.1"/>
    </source>
</evidence>
<dbReference type="EMBL" id="NBSK02000007">
    <property type="protein sequence ID" value="KAJ0195582.1"/>
    <property type="molecule type" value="Genomic_DNA"/>
</dbReference>
<sequence>MGLPAIDQDLQTSHEGCDCRKSNQRFLCGETPTWWNYTFEFLRSAYNVKDAFLEYNHQDPMFQKSVGRIPSHSDFEMIKKMMEFLEKFKKKTEKVSCSTKPIFHTYTREILDIKQHLRKHETNPDFLFMVPDMKDKYDKYWGDYDTISDYFMKVVFTQMLKAKNKDNKMFVDVIESKARAKVIDTECKLDKFFKTYLEMSNMTSSSQQQTLEEIVNFDDENEFFGSYMTSGSFPSTSSERYDILTWWKNKAVRFPIVARMARDILGMQISTVASKSTFSNSRRVITDYHTNLSVVIVEALICTQDWLRKSSLPIYDYDEMYDVLADDDLAIDNTLILTL</sequence>
<dbReference type="GO" id="GO:0046983">
    <property type="term" value="F:protein dimerization activity"/>
    <property type="evidence" value="ECO:0007669"/>
    <property type="project" value="InterPro"/>
</dbReference>
<comment type="caution">
    <text evidence="2">The sequence shown here is derived from an EMBL/GenBank/DDBJ whole genome shotgun (WGS) entry which is preliminary data.</text>
</comment>
<gene>
    <name evidence="2" type="ORF">LSAT_V11C700356600</name>
</gene>
<evidence type="ECO:0000313" key="3">
    <source>
        <dbReference type="Proteomes" id="UP000235145"/>
    </source>
</evidence>
<evidence type="ECO:0000259" key="1">
    <source>
        <dbReference type="Pfam" id="PF05699"/>
    </source>
</evidence>
<feature type="domain" description="HAT C-terminal dimerisation" evidence="1">
    <location>
        <begin position="227"/>
        <end position="307"/>
    </location>
</feature>
<organism evidence="2 3">
    <name type="scientific">Lactuca sativa</name>
    <name type="common">Garden lettuce</name>
    <dbReference type="NCBI Taxonomy" id="4236"/>
    <lineage>
        <taxon>Eukaryota</taxon>
        <taxon>Viridiplantae</taxon>
        <taxon>Streptophyta</taxon>
        <taxon>Embryophyta</taxon>
        <taxon>Tracheophyta</taxon>
        <taxon>Spermatophyta</taxon>
        <taxon>Magnoliopsida</taxon>
        <taxon>eudicotyledons</taxon>
        <taxon>Gunneridae</taxon>
        <taxon>Pentapetalae</taxon>
        <taxon>asterids</taxon>
        <taxon>campanulids</taxon>
        <taxon>Asterales</taxon>
        <taxon>Asteraceae</taxon>
        <taxon>Cichorioideae</taxon>
        <taxon>Cichorieae</taxon>
        <taxon>Lactucinae</taxon>
        <taxon>Lactuca</taxon>
    </lineage>
</organism>
<accession>A0A9R1UYT9</accession>
<dbReference type="Pfam" id="PF05699">
    <property type="entry name" value="Dimer_Tnp_hAT"/>
    <property type="match status" value="1"/>
</dbReference>
<reference evidence="2 3" key="1">
    <citation type="journal article" date="2017" name="Nat. Commun.">
        <title>Genome assembly with in vitro proximity ligation data and whole-genome triplication in lettuce.</title>
        <authorList>
            <person name="Reyes-Chin-Wo S."/>
            <person name="Wang Z."/>
            <person name="Yang X."/>
            <person name="Kozik A."/>
            <person name="Arikit S."/>
            <person name="Song C."/>
            <person name="Xia L."/>
            <person name="Froenicke L."/>
            <person name="Lavelle D.O."/>
            <person name="Truco M.J."/>
            <person name="Xia R."/>
            <person name="Zhu S."/>
            <person name="Xu C."/>
            <person name="Xu H."/>
            <person name="Xu X."/>
            <person name="Cox K."/>
            <person name="Korf I."/>
            <person name="Meyers B.C."/>
            <person name="Michelmore R.W."/>
        </authorList>
    </citation>
    <scope>NUCLEOTIDE SEQUENCE [LARGE SCALE GENOMIC DNA]</scope>
    <source>
        <strain evidence="3">cv. Salinas</strain>
        <tissue evidence="2">Seedlings</tissue>
    </source>
</reference>
<name>A0A9R1UYT9_LACSA</name>
<dbReference type="InterPro" id="IPR012337">
    <property type="entry name" value="RNaseH-like_sf"/>
</dbReference>
<dbReference type="PANTHER" id="PTHR23272">
    <property type="entry name" value="BED FINGER-RELATED"/>
    <property type="match status" value="1"/>
</dbReference>
<dbReference type="Proteomes" id="UP000235145">
    <property type="component" value="Unassembled WGS sequence"/>
</dbReference>
<keyword evidence="3" id="KW-1185">Reference proteome</keyword>
<dbReference type="AlphaFoldDB" id="A0A9R1UYT9"/>
<dbReference type="SUPFAM" id="SSF53098">
    <property type="entry name" value="Ribonuclease H-like"/>
    <property type="match status" value="1"/>
</dbReference>
<dbReference type="PANTHER" id="PTHR23272:SF190">
    <property type="entry name" value="ZINC FINGER, BED-TYPE-RELATED"/>
    <property type="match status" value="1"/>
</dbReference>